<dbReference type="eggNOG" id="COG0577">
    <property type="taxonomic scope" value="Bacteria"/>
</dbReference>
<evidence type="ECO:0000256" key="6">
    <source>
        <dbReference type="ARBA" id="ARBA00038076"/>
    </source>
</evidence>
<feature type="transmembrane region" description="Helical" evidence="7">
    <location>
        <begin position="421"/>
        <end position="444"/>
    </location>
</feature>
<evidence type="ECO:0000256" key="3">
    <source>
        <dbReference type="ARBA" id="ARBA00022692"/>
    </source>
</evidence>
<feature type="transmembrane region" description="Helical" evidence="7">
    <location>
        <begin position="378"/>
        <end position="400"/>
    </location>
</feature>
<dbReference type="GO" id="GO:0022857">
    <property type="term" value="F:transmembrane transporter activity"/>
    <property type="evidence" value="ECO:0007669"/>
    <property type="project" value="TreeGrafter"/>
</dbReference>
<dbReference type="PANTHER" id="PTHR30572:SF4">
    <property type="entry name" value="ABC TRANSPORTER PERMEASE YTRF"/>
    <property type="match status" value="1"/>
</dbReference>
<evidence type="ECO:0000256" key="5">
    <source>
        <dbReference type="ARBA" id="ARBA00023136"/>
    </source>
</evidence>
<feature type="transmembrane region" description="Helical" evidence="7">
    <location>
        <begin position="282"/>
        <end position="306"/>
    </location>
</feature>
<feature type="domain" description="MacB-like periplasmic core" evidence="9">
    <location>
        <begin position="17"/>
        <end position="241"/>
    </location>
</feature>
<dbReference type="EMBL" id="JGYV01000001">
    <property type="protein sequence ID" value="KFI65610.1"/>
    <property type="molecule type" value="Genomic_DNA"/>
</dbReference>
<comment type="caution">
    <text evidence="10">The sequence shown here is derived from an EMBL/GenBank/DDBJ whole genome shotgun (WGS) entry which is preliminary data.</text>
</comment>
<dbReference type="InterPro" id="IPR050250">
    <property type="entry name" value="Macrolide_Exporter_MacB"/>
</dbReference>
<dbReference type="eggNOG" id="COG4591">
    <property type="taxonomic scope" value="Bacteria"/>
</dbReference>
<feature type="transmembrane region" description="Helical" evidence="7">
    <location>
        <begin position="865"/>
        <end position="897"/>
    </location>
</feature>
<feature type="domain" description="ABC3 transporter permease C-terminal" evidence="8">
    <location>
        <begin position="822"/>
        <end position="938"/>
    </location>
</feature>
<dbReference type="InterPro" id="IPR025857">
    <property type="entry name" value="MacB_PCD"/>
</dbReference>
<evidence type="ECO:0000256" key="1">
    <source>
        <dbReference type="ARBA" id="ARBA00004651"/>
    </source>
</evidence>
<feature type="transmembrane region" description="Helical" evidence="7">
    <location>
        <begin position="519"/>
        <end position="539"/>
    </location>
</feature>
<gene>
    <name evidence="10" type="ORF">BCUN_0105</name>
</gene>
<dbReference type="GO" id="GO:0005886">
    <property type="term" value="C:plasma membrane"/>
    <property type="evidence" value="ECO:0007669"/>
    <property type="project" value="UniProtKB-SubCell"/>
</dbReference>
<evidence type="ECO:0000313" key="11">
    <source>
        <dbReference type="Proteomes" id="UP000029067"/>
    </source>
</evidence>
<evidence type="ECO:0000256" key="7">
    <source>
        <dbReference type="SAM" id="Phobius"/>
    </source>
</evidence>
<feature type="transmembrane region" description="Helical" evidence="7">
    <location>
        <begin position="326"/>
        <end position="350"/>
    </location>
</feature>
<evidence type="ECO:0000256" key="4">
    <source>
        <dbReference type="ARBA" id="ARBA00022989"/>
    </source>
</evidence>
<keyword evidence="3 7" id="KW-0812">Transmembrane</keyword>
<dbReference type="RefSeq" id="WP_033514873.1">
    <property type="nucleotide sequence ID" value="NZ_JGYV01000001.1"/>
</dbReference>
<proteinExistence type="inferred from homology"/>
<evidence type="ECO:0000259" key="8">
    <source>
        <dbReference type="Pfam" id="PF02687"/>
    </source>
</evidence>
<accession>A0A087B3L0</accession>
<dbReference type="Proteomes" id="UP000029067">
    <property type="component" value="Unassembled WGS sequence"/>
</dbReference>
<feature type="transmembrane region" description="Helical" evidence="7">
    <location>
        <begin position="909"/>
        <end position="928"/>
    </location>
</feature>
<comment type="similarity">
    <text evidence="6">Belongs to the ABC-4 integral membrane protein family.</text>
</comment>
<keyword evidence="2" id="KW-1003">Cell membrane</keyword>
<evidence type="ECO:0000313" key="10">
    <source>
        <dbReference type="EMBL" id="KFI65610.1"/>
    </source>
</evidence>
<evidence type="ECO:0000259" key="9">
    <source>
        <dbReference type="Pfam" id="PF12704"/>
    </source>
</evidence>
<comment type="subcellular location">
    <subcellularLocation>
        <location evidence="1">Cell membrane</location>
        <topology evidence="1">Multi-pass membrane protein</topology>
    </subcellularLocation>
</comment>
<feature type="transmembrane region" description="Helical" evidence="7">
    <location>
        <begin position="464"/>
        <end position="485"/>
    </location>
</feature>
<protein>
    <submittedName>
        <fullName evidence="10">Putative ABC transporter permease</fullName>
    </submittedName>
</protein>
<evidence type="ECO:0000256" key="2">
    <source>
        <dbReference type="ARBA" id="ARBA00022475"/>
    </source>
</evidence>
<sequence>MIRIGLRDARAHLRRFVMSIIAIALGVAFVVGSFCFREMLNSQVDDMMASNSDADVYVRGATEQANEDDEDSLFSSGPAYNQISPDLVSTIKDVPGVAEAGVTYSYTGAVLVKKDGAAVATVGAPTIVVGVGEDAPWRAATLTEGQWPTNDDEIVLHSGAQESSGLTVGDTTKLVLPDGPREVKVVGLFDTTSSQAGAIIVGVSPALAKKLYLDTTHSADVYYIGVYGNTTTPLDEQAQQQLADRINEVLPASADATAVTGDSMREENAKSTQEMLGFIQPLILIFALIALFVGSFIIANTFTMIVRESMRGYALLRSVGASPAQVFLTVIIQAIVLGVIGSAIGVLLGWGMLELIGWGMGQAGMPLSGSAAPTLRDVVVGVIVGIVVSVLGAAIPARTAATAPPIQAMNETVNPEKPVRLRGWLGGAMVVIGGMLWWLSYAIATAEHGNATPLAWVNDLGAEWPLGIGAALVVIGVIVLGPALVGPAGKVLGWIPEHVFPVTGKLATRNIARAKRRTANTAAALFVGLAIVSCLGVIASSVKTSVHGLVDDMLQSDYIVMPAASGSGLTDEVVKAVEDTDGVGQSATVTMMLGVKIDGKDALPVTTQQDLFTELAPPSDMQGDAPAAFAKGEAVVGEHVMEDRDWKLGQELEFTARNVVVDEEATAAAQKAYQQQVEAKAMTLQGEAQSLMLAGDAAGAQAKAEEAQQVVEDAKNVDPSTLVKTKEVTETAKVRIGSIVGDSVYNDYVFVNGEVADSISESTMRMTTLLYVKAAPGADVATLGERLDDAVKPFYTVAVLDRDEFKSTLSTMVNSVLSILYALLALSIVIAIFGIVNTLALNVSERTREIGLLRAIGTSRAQVRGMLAIEAVILSVFGTLLGIVVGVGAGVVIRAVYSSSGMTDLTIPWGQLGWFLVLSIVVGLVASVSPASRALRQPVLDAVSSE</sequence>
<reference evidence="10 11" key="1">
    <citation type="submission" date="2014-03" db="EMBL/GenBank/DDBJ databases">
        <title>Genomics of Bifidobacteria.</title>
        <authorList>
            <person name="Ventura M."/>
            <person name="Milani C."/>
            <person name="Lugli G.A."/>
        </authorList>
    </citation>
    <scope>NUCLEOTIDE SEQUENCE [LARGE SCALE GENOMIC DNA]</scope>
    <source>
        <strain evidence="10 11">LMG 10738</strain>
    </source>
</reference>
<keyword evidence="4 7" id="KW-1133">Transmembrane helix</keyword>
<dbReference type="InterPro" id="IPR003838">
    <property type="entry name" value="ABC3_permease_C"/>
</dbReference>
<dbReference type="Pfam" id="PF12704">
    <property type="entry name" value="MacB_PCD"/>
    <property type="match status" value="1"/>
</dbReference>
<feature type="transmembrane region" description="Helical" evidence="7">
    <location>
        <begin position="12"/>
        <end position="34"/>
    </location>
</feature>
<dbReference type="STRING" id="1688.BCUN_0105"/>
<dbReference type="Pfam" id="PF02687">
    <property type="entry name" value="FtsX"/>
    <property type="match status" value="2"/>
</dbReference>
<organism evidence="10 11">
    <name type="scientific">Bifidobacterium cuniculi</name>
    <dbReference type="NCBI Taxonomy" id="1688"/>
    <lineage>
        <taxon>Bacteria</taxon>
        <taxon>Bacillati</taxon>
        <taxon>Actinomycetota</taxon>
        <taxon>Actinomycetes</taxon>
        <taxon>Bifidobacteriales</taxon>
        <taxon>Bifidobacteriaceae</taxon>
        <taxon>Bifidobacterium</taxon>
    </lineage>
</organism>
<feature type="transmembrane region" description="Helical" evidence="7">
    <location>
        <begin position="819"/>
        <end position="844"/>
    </location>
</feature>
<dbReference type="OrthoDB" id="9780560at2"/>
<dbReference type="AlphaFoldDB" id="A0A087B3L0"/>
<feature type="domain" description="ABC3 transporter permease C-terminal" evidence="8">
    <location>
        <begin position="285"/>
        <end position="405"/>
    </location>
</feature>
<keyword evidence="5 7" id="KW-0472">Membrane</keyword>
<keyword evidence="11" id="KW-1185">Reference proteome</keyword>
<dbReference type="PANTHER" id="PTHR30572">
    <property type="entry name" value="MEMBRANE COMPONENT OF TRANSPORTER-RELATED"/>
    <property type="match status" value="1"/>
</dbReference>
<name>A0A087B3L0_9BIFI</name>